<protein>
    <submittedName>
        <fullName evidence="1">RNA-directed DNA polymerase, eukaryota</fullName>
    </submittedName>
</protein>
<keyword evidence="1" id="KW-0808">Transferase</keyword>
<dbReference type="AlphaFoldDB" id="A0A6L2P3R3"/>
<sequence length="189" mass="22173">YWASGLRINMGKSKIMGIYVDNANVASAASKAWVSYYEDSVCVFRPCEDRFVWSLENSGEFSVASMRKWIDNNRFPGGDLSTKWIKSVPIKKVSNWWSVDNIELNSHEEWSNWIGSLRLSSKSKSMLMGVFYSLWWWLWSFRNKTLFDKETPLKAGIFDNVVSSSFHLCKFRCKVSFKWDEWLKNPYLV</sequence>
<proteinExistence type="predicted"/>
<accession>A0A6L2P3R3</accession>
<reference evidence="1" key="1">
    <citation type="journal article" date="2019" name="Sci. Rep.">
        <title>Draft genome of Tanacetum cinerariifolium, the natural source of mosquito coil.</title>
        <authorList>
            <person name="Yamashiro T."/>
            <person name="Shiraishi A."/>
            <person name="Satake H."/>
            <person name="Nakayama K."/>
        </authorList>
    </citation>
    <scope>NUCLEOTIDE SEQUENCE</scope>
</reference>
<gene>
    <name evidence="1" type="ORF">Tci_063653</name>
</gene>
<feature type="non-terminal residue" evidence="1">
    <location>
        <position position="1"/>
    </location>
</feature>
<keyword evidence="1" id="KW-0695">RNA-directed DNA polymerase</keyword>
<organism evidence="1">
    <name type="scientific">Tanacetum cinerariifolium</name>
    <name type="common">Dalmatian daisy</name>
    <name type="synonym">Chrysanthemum cinerariifolium</name>
    <dbReference type="NCBI Taxonomy" id="118510"/>
    <lineage>
        <taxon>Eukaryota</taxon>
        <taxon>Viridiplantae</taxon>
        <taxon>Streptophyta</taxon>
        <taxon>Embryophyta</taxon>
        <taxon>Tracheophyta</taxon>
        <taxon>Spermatophyta</taxon>
        <taxon>Magnoliopsida</taxon>
        <taxon>eudicotyledons</taxon>
        <taxon>Gunneridae</taxon>
        <taxon>Pentapetalae</taxon>
        <taxon>asterids</taxon>
        <taxon>campanulids</taxon>
        <taxon>Asterales</taxon>
        <taxon>Asteraceae</taxon>
        <taxon>Asteroideae</taxon>
        <taxon>Anthemideae</taxon>
        <taxon>Anthemidinae</taxon>
        <taxon>Tanacetum</taxon>
    </lineage>
</organism>
<dbReference type="EMBL" id="BKCJ010010458">
    <property type="protein sequence ID" value="GEU91675.1"/>
    <property type="molecule type" value="Genomic_DNA"/>
</dbReference>
<keyword evidence="1" id="KW-0548">Nucleotidyltransferase</keyword>
<name>A0A6L2P3R3_TANCI</name>
<dbReference type="GO" id="GO:0003964">
    <property type="term" value="F:RNA-directed DNA polymerase activity"/>
    <property type="evidence" value="ECO:0007669"/>
    <property type="project" value="UniProtKB-KW"/>
</dbReference>
<evidence type="ECO:0000313" key="1">
    <source>
        <dbReference type="EMBL" id="GEU91675.1"/>
    </source>
</evidence>
<comment type="caution">
    <text evidence="1">The sequence shown here is derived from an EMBL/GenBank/DDBJ whole genome shotgun (WGS) entry which is preliminary data.</text>
</comment>